<name>A0A0E9S5A4_ANGAN</name>
<proteinExistence type="predicted"/>
<reference evidence="1" key="2">
    <citation type="journal article" date="2015" name="Fish Shellfish Immunol.">
        <title>Early steps in the European eel (Anguilla anguilla)-Vibrio vulnificus interaction in the gills: Role of the RtxA13 toxin.</title>
        <authorList>
            <person name="Callol A."/>
            <person name="Pajuelo D."/>
            <person name="Ebbesson L."/>
            <person name="Teles M."/>
            <person name="MacKenzie S."/>
            <person name="Amaro C."/>
        </authorList>
    </citation>
    <scope>NUCLEOTIDE SEQUENCE</scope>
</reference>
<dbReference type="AlphaFoldDB" id="A0A0E9S5A4"/>
<organism evidence="1">
    <name type="scientific">Anguilla anguilla</name>
    <name type="common">European freshwater eel</name>
    <name type="synonym">Muraena anguilla</name>
    <dbReference type="NCBI Taxonomy" id="7936"/>
    <lineage>
        <taxon>Eukaryota</taxon>
        <taxon>Metazoa</taxon>
        <taxon>Chordata</taxon>
        <taxon>Craniata</taxon>
        <taxon>Vertebrata</taxon>
        <taxon>Euteleostomi</taxon>
        <taxon>Actinopterygii</taxon>
        <taxon>Neopterygii</taxon>
        <taxon>Teleostei</taxon>
        <taxon>Anguilliformes</taxon>
        <taxon>Anguillidae</taxon>
        <taxon>Anguilla</taxon>
    </lineage>
</organism>
<protein>
    <submittedName>
        <fullName evidence="1">Uncharacterized protein</fullName>
    </submittedName>
</protein>
<reference evidence="1" key="1">
    <citation type="submission" date="2014-11" db="EMBL/GenBank/DDBJ databases">
        <authorList>
            <person name="Amaro Gonzalez C."/>
        </authorList>
    </citation>
    <scope>NUCLEOTIDE SEQUENCE</scope>
</reference>
<sequence length="21" mass="2441">MSFKYVQDYCKGSVLLTCIEL</sequence>
<evidence type="ECO:0000313" key="1">
    <source>
        <dbReference type="EMBL" id="JAH35825.1"/>
    </source>
</evidence>
<accession>A0A0E9S5A4</accession>
<dbReference type="EMBL" id="GBXM01072752">
    <property type="protein sequence ID" value="JAH35825.1"/>
    <property type="molecule type" value="Transcribed_RNA"/>
</dbReference>